<keyword evidence="2" id="KW-0472">Membrane</keyword>
<name>A0A8K0I3F6_COCNU</name>
<gene>
    <name evidence="2" type="ORF">COCNU_03G006990</name>
</gene>
<dbReference type="PANTHER" id="PTHR12459:SF15">
    <property type="entry name" value="TRANSMEMBRANE PROTEIN 135"/>
    <property type="match status" value="1"/>
</dbReference>
<dbReference type="AlphaFoldDB" id="A0A8K0I3F6"/>
<dbReference type="Proteomes" id="UP000797356">
    <property type="component" value="Chromosome 3"/>
</dbReference>
<reference evidence="2" key="1">
    <citation type="journal article" date="2017" name="Gigascience">
        <title>The genome draft of coconut (Cocos nucifera).</title>
        <authorList>
            <person name="Xiao Y."/>
            <person name="Xu P."/>
            <person name="Fan H."/>
            <person name="Baudouin L."/>
            <person name="Xia W."/>
            <person name="Bocs S."/>
            <person name="Xu J."/>
            <person name="Li Q."/>
            <person name="Guo A."/>
            <person name="Zhou L."/>
            <person name="Li J."/>
            <person name="Wu Y."/>
            <person name="Ma Z."/>
            <person name="Armero A."/>
            <person name="Issali A.E."/>
            <person name="Liu N."/>
            <person name="Peng M."/>
            <person name="Yang Y."/>
        </authorList>
    </citation>
    <scope>NUCLEOTIDE SEQUENCE</scope>
    <source>
        <tissue evidence="2">Spear leaf of Hainan Tall coconut</tissue>
    </source>
</reference>
<comment type="caution">
    <text evidence="2">The sequence shown here is derived from an EMBL/GenBank/DDBJ whole genome shotgun (WGS) entry which is preliminary data.</text>
</comment>
<dbReference type="InterPro" id="IPR026749">
    <property type="entry name" value="Tmem135"/>
</dbReference>
<protein>
    <submittedName>
        <fullName evidence="2">Putative transmembrane protein</fullName>
    </submittedName>
</protein>
<evidence type="ECO:0000256" key="1">
    <source>
        <dbReference type="SAM" id="MobiDB-lite"/>
    </source>
</evidence>
<accession>A0A8K0I3F6</accession>
<dbReference type="EMBL" id="CM017874">
    <property type="protein sequence ID" value="KAG1334580.1"/>
    <property type="molecule type" value="Genomic_DNA"/>
</dbReference>
<reference evidence="2" key="2">
    <citation type="submission" date="2019-07" db="EMBL/GenBank/DDBJ databases">
        <authorList>
            <person name="Yang Y."/>
            <person name="Bocs S."/>
            <person name="Baudouin L."/>
        </authorList>
    </citation>
    <scope>NUCLEOTIDE SEQUENCE</scope>
    <source>
        <tissue evidence="2">Spear leaf of Hainan Tall coconut</tissue>
    </source>
</reference>
<dbReference type="PANTHER" id="PTHR12459">
    <property type="entry name" value="TRANSMEMBRANE PROTEIN 135-RELATED"/>
    <property type="match status" value="1"/>
</dbReference>
<evidence type="ECO:0000313" key="2">
    <source>
        <dbReference type="EMBL" id="KAG1334580.1"/>
    </source>
</evidence>
<evidence type="ECO:0000313" key="3">
    <source>
        <dbReference type="Proteomes" id="UP000797356"/>
    </source>
</evidence>
<sequence>MSPPSDDGGSDRPASPSLEDPVVSGETSPDSARPRCRIRGPPAAPRPARPVRISRTEEEWRRFRRCVEATGKGFVIGAGLKGGLALFSILVRLRSRRSAGSSARKMRAITNEEAVVEAVKETLRYGLFLGTFAGTFVSVDECIAAIRGNKR</sequence>
<keyword evidence="2" id="KW-0812">Transmembrane</keyword>
<feature type="region of interest" description="Disordered" evidence="1">
    <location>
        <begin position="1"/>
        <end position="53"/>
    </location>
</feature>
<proteinExistence type="predicted"/>
<keyword evidence="3" id="KW-1185">Reference proteome</keyword>
<organism evidence="2 3">
    <name type="scientific">Cocos nucifera</name>
    <name type="common">Coconut palm</name>
    <dbReference type="NCBI Taxonomy" id="13894"/>
    <lineage>
        <taxon>Eukaryota</taxon>
        <taxon>Viridiplantae</taxon>
        <taxon>Streptophyta</taxon>
        <taxon>Embryophyta</taxon>
        <taxon>Tracheophyta</taxon>
        <taxon>Spermatophyta</taxon>
        <taxon>Magnoliopsida</taxon>
        <taxon>Liliopsida</taxon>
        <taxon>Arecaceae</taxon>
        <taxon>Arecoideae</taxon>
        <taxon>Cocoseae</taxon>
        <taxon>Attaleinae</taxon>
        <taxon>Cocos</taxon>
    </lineage>
</organism>
<dbReference type="OrthoDB" id="291792at2759"/>